<dbReference type="GO" id="GO:0005524">
    <property type="term" value="F:ATP binding"/>
    <property type="evidence" value="ECO:0007669"/>
    <property type="project" value="UniProtKB-KW"/>
</dbReference>
<keyword evidence="3" id="KW-0067">ATP-binding</keyword>
<organism evidence="5 6">
    <name type="scientific">Pedococcus dokdonensis</name>
    <dbReference type="NCBI Taxonomy" id="443156"/>
    <lineage>
        <taxon>Bacteria</taxon>
        <taxon>Bacillati</taxon>
        <taxon>Actinomycetota</taxon>
        <taxon>Actinomycetes</taxon>
        <taxon>Micrococcales</taxon>
        <taxon>Intrasporangiaceae</taxon>
        <taxon>Pedococcus</taxon>
    </lineage>
</organism>
<dbReference type="Pfam" id="PF00582">
    <property type="entry name" value="Usp"/>
    <property type="match status" value="2"/>
</dbReference>
<evidence type="ECO:0000256" key="1">
    <source>
        <dbReference type="ARBA" id="ARBA00008791"/>
    </source>
</evidence>
<keyword evidence="2" id="KW-0547">Nucleotide-binding</keyword>
<sequence length="293" mass="30177">MSSTTIGRVVVGVDGQPPAARALDWAIAEAQRTHATVQLVHARAMPLRVPAPESPFAAHTAESDEILGTATERVRTLAPGLTVTTASAYGNAAALLSDVSRGATCLVVGAREQSALGSALLGSTSLDVAAHAPCPVVVVRALPEQLPDRPGVVVGSDGSELSEAAIAAGFEQADRLGLPLTVVHAWYLDYAGTGLAALETSDVRLQVTQEEQALAAEALAGWSEKYPDVQVRQRVVHGHPVEALVQHSRGAELVVVGSRGRGGFTGLLLGSVSHGVLHHAHCPVMVVRPGGGV</sequence>
<dbReference type="OrthoDB" id="267918at2"/>
<feature type="domain" description="UspA" evidence="4">
    <location>
        <begin position="152"/>
        <end position="288"/>
    </location>
</feature>
<dbReference type="Proteomes" id="UP000199077">
    <property type="component" value="Chromosome I"/>
</dbReference>
<dbReference type="RefSeq" id="WP_091782006.1">
    <property type="nucleotide sequence ID" value="NZ_LT629711.1"/>
</dbReference>
<keyword evidence="6" id="KW-1185">Reference proteome</keyword>
<dbReference type="InterPro" id="IPR014729">
    <property type="entry name" value="Rossmann-like_a/b/a_fold"/>
</dbReference>
<dbReference type="PRINTS" id="PR01438">
    <property type="entry name" value="UNVRSLSTRESS"/>
</dbReference>
<dbReference type="STRING" id="443156.SAMN04489867_0889"/>
<dbReference type="InterPro" id="IPR006015">
    <property type="entry name" value="Universal_stress_UspA"/>
</dbReference>
<dbReference type="PANTHER" id="PTHR46268">
    <property type="entry name" value="STRESS RESPONSE PROTEIN NHAX"/>
    <property type="match status" value="1"/>
</dbReference>
<proteinExistence type="inferred from homology"/>
<dbReference type="AlphaFoldDB" id="A0A1H0NAR3"/>
<evidence type="ECO:0000313" key="5">
    <source>
        <dbReference type="EMBL" id="SDO89748.1"/>
    </source>
</evidence>
<dbReference type="EMBL" id="LT629711">
    <property type="protein sequence ID" value="SDO89748.1"/>
    <property type="molecule type" value="Genomic_DNA"/>
</dbReference>
<gene>
    <name evidence="5" type="ORF">SAMN04489867_0889</name>
</gene>
<evidence type="ECO:0000256" key="2">
    <source>
        <dbReference type="ARBA" id="ARBA00022741"/>
    </source>
</evidence>
<dbReference type="CDD" id="cd23659">
    <property type="entry name" value="USP_At3g01520-like"/>
    <property type="match status" value="1"/>
</dbReference>
<name>A0A1H0NAR3_9MICO</name>
<protein>
    <submittedName>
        <fullName evidence="5">Nucleotide-binding universal stress protein, UspA family</fullName>
    </submittedName>
</protein>
<dbReference type="InterPro" id="IPR006016">
    <property type="entry name" value="UspA"/>
</dbReference>
<evidence type="ECO:0000313" key="6">
    <source>
        <dbReference type="Proteomes" id="UP000199077"/>
    </source>
</evidence>
<dbReference type="Gene3D" id="3.40.50.620">
    <property type="entry name" value="HUPs"/>
    <property type="match status" value="2"/>
</dbReference>
<evidence type="ECO:0000259" key="4">
    <source>
        <dbReference type="Pfam" id="PF00582"/>
    </source>
</evidence>
<dbReference type="SUPFAM" id="SSF52402">
    <property type="entry name" value="Adenine nucleotide alpha hydrolases-like"/>
    <property type="match status" value="2"/>
</dbReference>
<evidence type="ECO:0000256" key="3">
    <source>
        <dbReference type="ARBA" id="ARBA00022840"/>
    </source>
</evidence>
<accession>A0A1H0NAR3</accession>
<comment type="similarity">
    <text evidence="1">Belongs to the universal stress protein A family.</text>
</comment>
<reference evidence="6" key="1">
    <citation type="submission" date="2016-10" db="EMBL/GenBank/DDBJ databases">
        <authorList>
            <person name="Varghese N."/>
            <person name="Submissions S."/>
        </authorList>
    </citation>
    <scope>NUCLEOTIDE SEQUENCE [LARGE SCALE GENOMIC DNA]</scope>
    <source>
        <strain evidence="6">DSM 22329</strain>
    </source>
</reference>
<dbReference type="PANTHER" id="PTHR46268:SF27">
    <property type="entry name" value="UNIVERSAL STRESS PROTEIN RV2623"/>
    <property type="match status" value="1"/>
</dbReference>
<feature type="domain" description="UspA" evidence="4">
    <location>
        <begin position="7"/>
        <end position="140"/>
    </location>
</feature>